<evidence type="ECO:0000256" key="1">
    <source>
        <dbReference type="SAM" id="Phobius"/>
    </source>
</evidence>
<evidence type="ECO:0000313" key="3">
    <source>
        <dbReference type="Proteomes" id="UP001159370"/>
    </source>
</evidence>
<organism evidence="2 3">
    <name type="scientific">Umezakia ovalisporum FSS-62</name>
    <dbReference type="NCBI Taxonomy" id="2971776"/>
    <lineage>
        <taxon>Bacteria</taxon>
        <taxon>Bacillati</taxon>
        <taxon>Cyanobacteriota</taxon>
        <taxon>Cyanophyceae</taxon>
        <taxon>Nostocales</taxon>
        <taxon>Nodulariaceae</taxon>
        <taxon>Umezakia</taxon>
    </lineage>
</organism>
<proteinExistence type="predicted"/>
<dbReference type="Proteomes" id="UP001159370">
    <property type="component" value="Unassembled WGS sequence"/>
</dbReference>
<dbReference type="EMBL" id="JANQDL010000098">
    <property type="protein sequence ID" value="MDH6065032.1"/>
    <property type="molecule type" value="Genomic_DNA"/>
</dbReference>
<protein>
    <submittedName>
        <fullName evidence="2">Uncharacterized protein</fullName>
    </submittedName>
</protein>
<sequence length="44" mass="4640">MGKLRLEILSDRLLLGTLLLSIGLVLITAISLSFGSVAMTPAQL</sequence>
<evidence type="ECO:0000313" key="2">
    <source>
        <dbReference type="EMBL" id="MDH6065032.1"/>
    </source>
</evidence>
<dbReference type="AlphaFoldDB" id="A0AA43H0I0"/>
<keyword evidence="1" id="KW-1133">Transmembrane helix</keyword>
<keyword evidence="1" id="KW-0812">Transmembrane</keyword>
<name>A0AA43H0I0_9CYAN</name>
<gene>
    <name evidence="2" type="ORF">NWP23_14980</name>
</gene>
<dbReference type="RefSeq" id="WP_280650718.1">
    <property type="nucleotide sequence ID" value="NZ_JANQDL010000098.1"/>
</dbReference>
<comment type="caution">
    <text evidence="2">The sequence shown here is derived from an EMBL/GenBank/DDBJ whole genome shotgun (WGS) entry which is preliminary data.</text>
</comment>
<keyword evidence="1" id="KW-0472">Membrane</keyword>
<reference evidence="2 3" key="1">
    <citation type="journal article" date="2023" name="J. Phycol.">
        <title>Chrysosporum ovalisporum is synonymous with the true-branching cyanobacterium Umezakia natans (Nostocales/Aphanizomenonaceae).</title>
        <authorList>
            <person name="McGregor G.B."/>
            <person name="Sendall B.C."/>
            <person name="Niiyama Y."/>
            <person name="Tuji A."/>
            <person name="Willis A."/>
        </authorList>
    </citation>
    <scope>NUCLEOTIDE SEQUENCE [LARGE SCALE GENOMIC DNA]</scope>
    <source>
        <strain evidence="2 3">FSS-62</strain>
    </source>
</reference>
<accession>A0AA43H0I0</accession>
<feature type="transmembrane region" description="Helical" evidence="1">
    <location>
        <begin position="12"/>
        <end position="34"/>
    </location>
</feature>